<dbReference type="GO" id="GO:0022857">
    <property type="term" value="F:transmembrane transporter activity"/>
    <property type="evidence" value="ECO:0007669"/>
    <property type="project" value="TreeGrafter"/>
</dbReference>
<name>A0A2S7WNW0_9FLAO</name>
<dbReference type="Pfam" id="PF02687">
    <property type="entry name" value="FtsX"/>
    <property type="match status" value="2"/>
</dbReference>
<dbReference type="PANTHER" id="PTHR30572">
    <property type="entry name" value="MEMBRANE COMPONENT OF TRANSPORTER-RELATED"/>
    <property type="match status" value="1"/>
</dbReference>
<proteinExistence type="predicted"/>
<keyword evidence="3 6" id="KW-0812">Transmembrane</keyword>
<feature type="transmembrane region" description="Helical" evidence="6">
    <location>
        <begin position="430"/>
        <end position="452"/>
    </location>
</feature>
<dbReference type="AlphaFoldDB" id="A0A2S7WNW0"/>
<evidence type="ECO:0000313" key="10">
    <source>
        <dbReference type="Proteomes" id="UP000238882"/>
    </source>
</evidence>
<dbReference type="GO" id="GO:0005886">
    <property type="term" value="C:plasma membrane"/>
    <property type="evidence" value="ECO:0007669"/>
    <property type="project" value="UniProtKB-SubCell"/>
</dbReference>
<evidence type="ECO:0000256" key="6">
    <source>
        <dbReference type="SAM" id="Phobius"/>
    </source>
</evidence>
<protein>
    <submittedName>
        <fullName evidence="9">ABC transporter permease</fullName>
    </submittedName>
</protein>
<evidence type="ECO:0000256" key="4">
    <source>
        <dbReference type="ARBA" id="ARBA00022989"/>
    </source>
</evidence>
<dbReference type="Proteomes" id="UP000238882">
    <property type="component" value="Unassembled WGS sequence"/>
</dbReference>
<sequence length="803" mass="89549">MFKNYIKIAFRNLLKNKVFTLLNIFGLTIAFCVAILLAIGAYDTLGKDQFHKQKENLYQVYTTVQSLKGPQVGQSMPAPFAPTLKKEVQSVSKITRHYEDNLLATYNEKTLQMDVSYVDAPFLEMFTFPVFKGEKNPLHKIKTVAITKKAAKLLLDTEDVIGKTIVLDIAGTAKPFVIASVLEDSVSANSLNFQLLVNFENSPNYKRNIDRWNASYHSVFLQLVNNTSLSQFEESTRAFTKKNYSGDDERLERDGVAKDANGQYRQLRLTPFVDRTFTTYKNGIIEADRTMPYLVLAIALLILFIASVNFINMTVAKSAKRLQEIGMRKTLGASRKQIFIQLWLESVFIFSISILLGTLLGNALLNDFQTLFRTAGTFATLVKPNIILGVLLVLVSITLIAGGYPSYLLSKLGTLTALKGKMDVSSGTRLRNSLIVIQFGIAILLISGTIVLNNQIDFLRQKDLGFNKDNVVSIPFNGKLDSKTVLRRLRSQLQNQPEIISITAADNNLGRGKDGSGYTSVSGFDYEGRSISTHSLTVGYDYVETLGMEMVAGRNFSRDRASDSLSMVINETLAKEYGKENPLEISISFDNGVRYNVIGVVKDYNFRNLKENVEPLTMYLNNNSDYLYAFVKVDAKNAIAAFDKIEAAWKSINPDATFLGTFLDENIDRTLRREKIMTTIITSGSIVAIILSCIGLFAISLLMVNQRTKEIGVRKIVGASVFGLASLLVKDFLKLVALAFLIATPIAWYMSFQWLQDYPYRISLNLGLFFLAGCIAVCIAMVTISFKTLQAALQNPVDSLRSE</sequence>
<dbReference type="InterPro" id="IPR050250">
    <property type="entry name" value="Macrolide_Exporter_MacB"/>
</dbReference>
<keyword evidence="4 6" id="KW-1133">Transmembrane helix</keyword>
<dbReference type="InterPro" id="IPR003838">
    <property type="entry name" value="ABC3_permease_C"/>
</dbReference>
<dbReference type="Pfam" id="PF12704">
    <property type="entry name" value="MacB_PCD"/>
    <property type="match status" value="2"/>
</dbReference>
<feature type="transmembrane region" description="Helical" evidence="6">
    <location>
        <begin position="735"/>
        <end position="752"/>
    </location>
</feature>
<evidence type="ECO:0000256" key="2">
    <source>
        <dbReference type="ARBA" id="ARBA00022475"/>
    </source>
</evidence>
<feature type="transmembrane region" description="Helical" evidence="6">
    <location>
        <begin position="21"/>
        <end position="42"/>
    </location>
</feature>
<feature type="domain" description="MacB-like periplasmic core" evidence="8">
    <location>
        <begin position="437"/>
        <end position="605"/>
    </location>
</feature>
<organism evidence="9 10">
    <name type="scientific">Polaribacter porphyrae</name>
    <dbReference type="NCBI Taxonomy" id="1137780"/>
    <lineage>
        <taxon>Bacteria</taxon>
        <taxon>Pseudomonadati</taxon>
        <taxon>Bacteroidota</taxon>
        <taxon>Flavobacteriia</taxon>
        <taxon>Flavobacteriales</taxon>
        <taxon>Flavobacteriaceae</taxon>
    </lineage>
</organism>
<gene>
    <name evidence="9" type="ORF">BTO18_08940</name>
</gene>
<reference evidence="9 10" key="1">
    <citation type="submission" date="2016-12" db="EMBL/GenBank/DDBJ databases">
        <title>Trade-off between light-utilization and light-protection in marine flavobacteria.</title>
        <authorList>
            <person name="Kumagai Y."/>
            <person name="Yoshizawa S."/>
            <person name="Kogure K."/>
            <person name="Iwasaki W."/>
        </authorList>
    </citation>
    <scope>NUCLEOTIDE SEQUENCE [LARGE SCALE GENOMIC DNA]</scope>
    <source>
        <strain evidence="9 10">NBRC 108759</strain>
    </source>
</reference>
<feature type="transmembrane region" description="Helical" evidence="6">
    <location>
        <begin position="291"/>
        <end position="311"/>
    </location>
</feature>
<evidence type="ECO:0000256" key="3">
    <source>
        <dbReference type="ARBA" id="ARBA00022692"/>
    </source>
</evidence>
<evidence type="ECO:0000259" key="8">
    <source>
        <dbReference type="Pfam" id="PF12704"/>
    </source>
</evidence>
<feature type="transmembrane region" description="Helical" evidence="6">
    <location>
        <begin position="338"/>
        <end position="365"/>
    </location>
</feature>
<accession>A0A2S7WNW0</accession>
<dbReference type="EMBL" id="MSCN01000001">
    <property type="protein sequence ID" value="PQJ79289.1"/>
    <property type="molecule type" value="Genomic_DNA"/>
</dbReference>
<keyword evidence="10" id="KW-1185">Reference proteome</keyword>
<feature type="domain" description="ABC3 transporter permease C-terminal" evidence="7">
    <location>
        <begin position="297"/>
        <end position="412"/>
    </location>
</feature>
<dbReference type="OrthoDB" id="5933722at2"/>
<dbReference type="PANTHER" id="PTHR30572:SF18">
    <property type="entry name" value="ABC-TYPE MACROLIDE FAMILY EXPORT SYSTEM PERMEASE COMPONENT 2"/>
    <property type="match status" value="1"/>
</dbReference>
<feature type="domain" description="ABC3 transporter permease C-terminal" evidence="7">
    <location>
        <begin position="685"/>
        <end position="786"/>
    </location>
</feature>
<keyword evidence="5 6" id="KW-0472">Membrane</keyword>
<dbReference type="RefSeq" id="WP_105015888.1">
    <property type="nucleotide sequence ID" value="NZ_MSCN01000001.1"/>
</dbReference>
<feature type="transmembrane region" description="Helical" evidence="6">
    <location>
        <begin position="711"/>
        <end position="729"/>
    </location>
</feature>
<feature type="transmembrane region" description="Helical" evidence="6">
    <location>
        <begin position="385"/>
        <end position="409"/>
    </location>
</feature>
<feature type="transmembrane region" description="Helical" evidence="6">
    <location>
        <begin position="764"/>
        <end position="786"/>
    </location>
</feature>
<comment type="subcellular location">
    <subcellularLocation>
        <location evidence="1">Cell membrane</location>
        <topology evidence="1">Multi-pass membrane protein</topology>
    </subcellularLocation>
</comment>
<feature type="domain" description="MacB-like periplasmic core" evidence="8">
    <location>
        <begin position="20"/>
        <end position="237"/>
    </location>
</feature>
<evidence type="ECO:0000256" key="5">
    <source>
        <dbReference type="ARBA" id="ARBA00023136"/>
    </source>
</evidence>
<evidence type="ECO:0000256" key="1">
    <source>
        <dbReference type="ARBA" id="ARBA00004651"/>
    </source>
</evidence>
<dbReference type="InterPro" id="IPR025857">
    <property type="entry name" value="MacB_PCD"/>
</dbReference>
<feature type="transmembrane region" description="Helical" evidence="6">
    <location>
        <begin position="680"/>
        <end position="704"/>
    </location>
</feature>
<keyword evidence="2" id="KW-1003">Cell membrane</keyword>
<evidence type="ECO:0000259" key="7">
    <source>
        <dbReference type="Pfam" id="PF02687"/>
    </source>
</evidence>
<evidence type="ECO:0000313" key="9">
    <source>
        <dbReference type="EMBL" id="PQJ79289.1"/>
    </source>
</evidence>
<comment type="caution">
    <text evidence="9">The sequence shown here is derived from an EMBL/GenBank/DDBJ whole genome shotgun (WGS) entry which is preliminary data.</text>
</comment>